<evidence type="ECO:0000256" key="1">
    <source>
        <dbReference type="SAM" id="Phobius"/>
    </source>
</evidence>
<proteinExistence type="predicted"/>
<sequence>MQSTPPDFPDPRVLLHNRLSTALIIVNILYPALTAWTAATRPLVFGYDIFWSVFGTCAASMHIFPVIFPCRASLGNVDYFLLSEMAKMATTVAVLACHHGSSLSFEKWIRGLCIVMEFIGGFLFLMPFYNDMHYLPFGFDPFDGSLYYRYYDKICALSDMCGLYFTAGSRNDARYIALSQSGNNFNVSATSRTARPRYRFKAA</sequence>
<evidence type="ECO:0000313" key="2">
    <source>
        <dbReference type="EMBL" id="TFK36415.1"/>
    </source>
</evidence>
<organism evidence="2 3">
    <name type="scientific">Crucibulum laeve</name>
    <dbReference type="NCBI Taxonomy" id="68775"/>
    <lineage>
        <taxon>Eukaryota</taxon>
        <taxon>Fungi</taxon>
        <taxon>Dikarya</taxon>
        <taxon>Basidiomycota</taxon>
        <taxon>Agaricomycotina</taxon>
        <taxon>Agaricomycetes</taxon>
        <taxon>Agaricomycetidae</taxon>
        <taxon>Agaricales</taxon>
        <taxon>Agaricineae</taxon>
        <taxon>Nidulariaceae</taxon>
        <taxon>Crucibulum</taxon>
    </lineage>
</organism>
<keyword evidence="3" id="KW-1185">Reference proteome</keyword>
<dbReference type="Proteomes" id="UP000308652">
    <property type="component" value="Unassembled WGS sequence"/>
</dbReference>
<keyword evidence="1" id="KW-0472">Membrane</keyword>
<name>A0A5C3LUG7_9AGAR</name>
<protein>
    <submittedName>
        <fullName evidence="2">Uncharacterized protein</fullName>
    </submittedName>
</protein>
<feature type="transmembrane region" description="Helical" evidence="1">
    <location>
        <begin position="109"/>
        <end position="129"/>
    </location>
</feature>
<dbReference type="AlphaFoldDB" id="A0A5C3LUG7"/>
<evidence type="ECO:0000313" key="3">
    <source>
        <dbReference type="Proteomes" id="UP000308652"/>
    </source>
</evidence>
<feature type="transmembrane region" description="Helical" evidence="1">
    <location>
        <begin position="20"/>
        <end position="38"/>
    </location>
</feature>
<dbReference type="EMBL" id="ML213614">
    <property type="protein sequence ID" value="TFK36415.1"/>
    <property type="molecule type" value="Genomic_DNA"/>
</dbReference>
<keyword evidence="1" id="KW-0812">Transmembrane</keyword>
<reference evidence="2 3" key="1">
    <citation type="journal article" date="2019" name="Nat. Ecol. Evol.">
        <title>Megaphylogeny resolves global patterns of mushroom evolution.</title>
        <authorList>
            <person name="Varga T."/>
            <person name="Krizsan K."/>
            <person name="Foldi C."/>
            <person name="Dima B."/>
            <person name="Sanchez-Garcia M."/>
            <person name="Sanchez-Ramirez S."/>
            <person name="Szollosi G.J."/>
            <person name="Szarkandi J.G."/>
            <person name="Papp V."/>
            <person name="Albert L."/>
            <person name="Andreopoulos W."/>
            <person name="Angelini C."/>
            <person name="Antonin V."/>
            <person name="Barry K.W."/>
            <person name="Bougher N.L."/>
            <person name="Buchanan P."/>
            <person name="Buyck B."/>
            <person name="Bense V."/>
            <person name="Catcheside P."/>
            <person name="Chovatia M."/>
            <person name="Cooper J."/>
            <person name="Damon W."/>
            <person name="Desjardin D."/>
            <person name="Finy P."/>
            <person name="Geml J."/>
            <person name="Haridas S."/>
            <person name="Hughes K."/>
            <person name="Justo A."/>
            <person name="Karasinski D."/>
            <person name="Kautmanova I."/>
            <person name="Kiss B."/>
            <person name="Kocsube S."/>
            <person name="Kotiranta H."/>
            <person name="LaButti K.M."/>
            <person name="Lechner B.E."/>
            <person name="Liimatainen K."/>
            <person name="Lipzen A."/>
            <person name="Lukacs Z."/>
            <person name="Mihaltcheva S."/>
            <person name="Morgado L.N."/>
            <person name="Niskanen T."/>
            <person name="Noordeloos M.E."/>
            <person name="Ohm R.A."/>
            <person name="Ortiz-Santana B."/>
            <person name="Ovrebo C."/>
            <person name="Racz N."/>
            <person name="Riley R."/>
            <person name="Savchenko A."/>
            <person name="Shiryaev A."/>
            <person name="Soop K."/>
            <person name="Spirin V."/>
            <person name="Szebenyi C."/>
            <person name="Tomsovsky M."/>
            <person name="Tulloss R.E."/>
            <person name="Uehling J."/>
            <person name="Grigoriev I.V."/>
            <person name="Vagvolgyi C."/>
            <person name="Papp T."/>
            <person name="Martin F.M."/>
            <person name="Miettinen O."/>
            <person name="Hibbett D.S."/>
            <person name="Nagy L.G."/>
        </authorList>
    </citation>
    <scope>NUCLEOTIDE SEQUENCE [LARGE SCALE GENOMIC DNA]</scope>
    <source>
        <strain evidence="2 3">CBS 166.37</strain>
    </source>
</reference>
<feature type="transmembrane region" description="Helical" evidence="1">
    <location>
        <begin position="45"/>
        <end position="67"/>
    </location>
</feature>
<keyword evidence="1" id="KW-1133">Transmembrane helix</keyword>
<accession>A0A5C3LUG7</accession>
<gene>
    <name evidence="2" type="ORF">BDQ12DRAFT_686862</name>
</gene>